<dbReference type="PROSITE" id="PS51318">
    <property type="entry name" value="TAT"/>
    <property type="match status" value="1"/>
</dbReference>
<keyword evidence="5" id="KW-0808">Transferase</keyword>
<dbReference type="Proteomes" id="UP000294927">
    <property type="component" value="Unassembled WGS sequence"/>
</dbReference>
<accession>A0A4R7UYQ4</accession>
<organism evidence="10 11">
    <name type="scientific">Actinophytocola oryzae</name>
    <dbReference type="NCBI Taxonomy" id="502181"/>
    <lineage>
        <taxon>Bacteria</taxon>
        <taxon>Bacillati</taxon>
        <taxon>Actinomycetota</taxon>
        <taxon>Actinomycetes</taxon>
        <taxon>Pseudonocardiales</taxon>
        <taxon>Pseudonocardiaceae</taxon>
    </lineage>
</organism>
<dbReference type="InterPro" id="IPR050583">
    <property type="entry name" value="Mycobacterial_A85_antigen"/>
</dbReference>
<dbReference type="InterPro" id="IPR006311">
    <property type="entry name" value="TAT_signal"/>
</dbReference>
<dbReference type="OrthoDB" id="4510758at2"/>
<feature type="chain" id="PRO_5020386240" description="Acyl-CoA:diacylglycerol acyltransferase" evidence="9">
    <location>
        <begin position="33"/>
        <end position="337"/>
    </location>
</feature>
<feature type="signal peptide" evidence="9">
    <location>
        <begin position="1"/>
        <end position="32"/>
    </location>
</feature>
<dbReference type="GO" id="GO:0004144">
    <property type="term" value="F:diacylglycerol O-acyltransferase activity"/>
    <property type="evidence" value="ECO:0007669"/>
    <property type="project" value="UniProtKB-EC"/>
</dbReference>
<sequence length="337" mass="36333">MSRHGTLRRRTAGALVAALLAGAVLPVPGAGATPRADATADDGAWVVRETRIDARTIDLEIRSPALGITPGLVRLLTPQGWSKGDGRTWPVLYLLHGCCDIADYKAWTEYTDVEQFTEDKPALIVMPTAGRIGMYSDWWNFGLYGSPSWATFHMTEVRQILERGYGAGTRRAIAGLSMGAYGAMEYASRYPGMFGAAAAYSGAIDVLAPGIPEVTQANLVAQGFPLWGGLWGDPLLQRARWEDHNPALKVDSLRGTQLYVSCGNGVPGPLDTGLIPPAVGALIESNALVNTLLFVDRLRARNIPATIDLYGAGTHTWPYWQFALHRSWPVLASGMGI</sequence>
<dbReference type="RefSeq" id="WP_133907701.1">
    <property type="nucleotide sequence ID" value="NZ_SOCP01000020.1"/>
</dbReference>
<evidence type="ECO:0000313" key="11">
    <source>
        <dbReference type="Proteomes" id="UP000294927"/>
    </source>
</evidence>
<dbReference type="EC" id="2.3.1.20" evidence="4"/>
<evidence type="ECO:0000256" key="8">
    <source>
        <dbReference type="ARBA" id="ARBA00048109"/>
    </source>
</evidence>
<reference evidence="10 11" key="1">
    <citation type="submission" date="2019-03" db="EMBL/GenBank/DDBJ databases">
        <title>Genomic Encyclopedia of Archaeal and Bacterial Type Strains, Phase II (KMG-II): from individual species to whole genera.</title>
        <authorList>
            <person name="Goeker M."/>
        </authorList>
    </citation>
    <scope>NUCLEOTIDE SEQUENCE [LARGE SCALE GENOMIC DNA]</scope>
    <source>
        <strain evidence="10 11">DSM 45499</strain>
    </source>
</reference>
<evidence type="ECO:0000256" key="3">
    <source>
        <dbReference type="ARBA" id="ARBA00012820"/>
    </source>
</evidence>
<dbReference type="PANTHER" id="PTHR48098:SF1">
    <property type="entry name" value="DIACYLGLYCEROL ACYLTRANSFERASE_MYCOLYLTRANSFERASE AG85A"/>
    <property type="match status" value="1"/>
</dbReference>
<evidence type="ECO:0000256" key="9">
    <source>
        <dbReference type="SAM" id="SignalP"/>
    </source>
</evidence>
<keyword evidence="10" id="KW-0378">Hydrolase</keyword>
<proteinExistence type="inferred from homology"/>
<comment type="catalytic activity">
    <reaction evidence="1">
        <text>2 alpha,alpha'-trehalose 6-mycolate = alpha,alpha'-trehalose 6,6'-bismycolate + alpha,alpha-trehalose</text>
        <dbReference type="Rhea" id="RHEA:23472"/>
        <dbReference type="ChEBI" id="CHEBI:16551"/>
        <dbReference type="ChEBI" id="CHEBI:18195"/>
        <dbReference type="ChEBI" id="CHEBI:18234"/>
        <dbReference type="EC" id="2.3.1.122"/>
    </reaction>
</comment>
<evidence type="ECO:0000256" key="2">
    <source>
        <dbReference type="ARBA" id="ARBA00005874"/>
    </source>
</evidence>
<dbReference type="GO" id="GO:0016787">
    <property type="term" value="F:hydrolase activity"/>
    <property type="evidence" value="ECO:0007669"/>
    <property type="project" value="UniProtKB-KW"/>
</dbReference>
<name>A0A4R7UYQ4_9PSEU</name>
<keyword evidence="11" id="KW-1185">Reference proteome</keyword>
<evidence type="ECO:0000256" key="1">
    <source>
        <dbReference type="ARBA" id="ARBA00000697"/>
    </source>
</evidence>
<evidence type="ECO:0000256" key="6">
    <source>
        <dbReference type="ARBA" id="ARBA00023315"/>
    </source>
</evidence>
<keyword evidence="6" id="KW-0012">Acyltransferase</keyword>
<comment type="similarity">
    <text evidence="2">Belongs to the mycobacterial A85 antigen family.</text>
</comment>
<comment type="catalytic activity">
    <reaction evidence="8">
        <text>an acyl-CoA + a 1,2-diacyl-sn-glycerol = a triacyl-sn-glycerol + CoA</text>
        <dbReference type="Rhea" id="RHEA:10868"/>
        <dbReference type="ChEBI" id="CHEBI:17815"/>
        <dbReference type="ChEBI" id="CHEBI:57287"/>
        <dbReference type="ChEBI" id="CHEBI:58342"/>
        <dbReference type="ChEBI" id="CHEBI:64615"/>
        <dbReference type="EC" id="2.3.1.20"/>
    </reaction>
</comment>
<dbReference type="EMBL" id="SOCP01000020">
    <property type="protein sequence ID" value="TDV41324.1"/>
    <property type="molecule type" value="Genomic_DNA"/>
</dbReference>
<dbReference type="SUPFAM" id="SSF53474">
    <property type="entry name" value="alpha/beta-Hydrolases"/>
    <property type="match status" value="1"/>
</dbReference>
<dbReference type="PANTHER" id="PTHR48098">
    <property type="entry name" value="ENTEROCHELIN ESTERASE-RELATED"/>
    <property type="match status" value="1"/>
</dbReference>
<evidence type="ECO:0000256" key="4">
    <source>
        <dbReference type="ARBA" id="ARBA00013244"/>
    </source>
</evidence>
<gene>
    <name evidence="10" type="ORF">CLV71_12014</name>
</gene>
<keyword evidence="9" id="KW-0732">Signal</keyword>
<evidence type="ECO:0000313" key="10">
    <source>
        <dbReference type="EMBL" id="TDV41324.1"/>
    </source>
</evidence>
<dbReference type="GO" id="GO:0050348">
    <property type="term" value="F:trehalose O-mycolyltransferase activity"/>
    <property type="evidence" value="ECO:0007669"/>
    <property type="project" value="UniProtKB-EC"/>
</dbReference>
<comment type="caution">
    <text evidence="10">The sequence shown here is derived from an EMBL/GenBank/DDBJ whole genome shotgun (WGS) entry which is preliminary data.</text>
</comment>
<evidence type="ECO:0000256" key="7">
    <source>
        <dbReference type="ARBA" id="ARBA00032572"/>
    </source>
</evidence>
<dbReference type="InterPro" id="IPR029058">
    <property type="entry name" value="AB_hydrolase_fold"/>
</dbReference>
<protein>
    <recommendedName>
        <fullName evidence="7">Acyl-CoA:diacylglycerol acyltransferase</fullName>
        <ecNumber evidence="3">2.3.1.122</ecNumber>
        <ecNumber evidence="4">2.3.1.20</ecNumber>
    </recommendedName>
</protein>
<dbReference type="InterPro" id="IPR000801">
    <property type="entry name" value="Esterase-like"/>
</dbReference>
<evidence type="ECO:0000256" key="5">
    <source>
        <dbReference type="ARBA" id="ARBA00022679"/>
    </source>
</evidence>
<dbReference type="AlphaFoldDB" id="A0A4R7UYQ4"/>
<dbReference type="EC" id="2.3.1.122" evidence="3"/>
<dbReference type="Gene3D" id="3.40.50.1820">
    <property type="entry name" value="alpha/beta hydrolase"/>
    <property type="match status" value="1"/>
</dbReference>
<dbReference type="Pfam" id="PF00756">
    <property type="entry name" value="Esterase"/>
    <property type="match status" value="1"/>
</dbReference>